<dbReference type="PROSITE" id="PS50089">
    <property type="entry name" value="ZF_RING_2"/>
    <property type="match status" value="1"/>
</dbReference>
<keyword evidence="1" id="KW-0479">Metal-binding</keyword>
<proteinExistence type="predicted"/>
<dbReference type="WBParaSite" id="jg6637">
    <property type="protein sequence ID" value="jg6637"/>
    <property type="gene ID" value="jg6637"/>
</dbReference>
<dbReference type="GO" id="GO:0061630">
    <property type="term" value="F:ubiquitin protein ligase activity"/>
    <property type="evidence" value="ECO:0007669"/>
    <property type="project" value="TreeGrafter"/>
</dbReference>
<reference evidence="7" key="1">
    <citation type="submission" date="2022-11" db="UniProtKB">
        <authorList>
            <consortium name="WormBaseParasite"/>
        </authorList>
    </citation>
    <scope>IDENTIFICATION</scope>
</reference>
<dbReference type="GO" id="GO:0005634">
    <property type="term" value="C:nucleus"/>
    <property type="evidence" value="ECO:0007669"/>
    <property type="project" value="TreeGrafter"/>
</dbReference>
<dbReference type="GO" id="GO:0006511">
    <property type="term" value="P:ubiquitin-dependent protein catabolic process"/>
    <property type="evidence" value="ECO:0007669"/>
    <property type="project" value="TreeGrafter"/>
</dbReference>
<evidence type="ECO:0000256" key="3">
    <source>
        <dbReference type="ARBA" id="ARBA00022833"/>
    </source>
</evidence>
<dbReference type="InterPro" id="IPR013083">
    <property type="entry name" value="Znf_RING/FYVE/PHD"/>
</dbReference>
<dbReference type="InterPro" id="IPR051834">
    <property type="entry name" value="RING_finger_E3_ligase"/>
</dbReference>
<keyword evidence="2 4" id="KW-0863">Zinc-finger</keyword>
<dbReference type="AlphaFoldDB" id="A0A915EJR7"/>
<evidence type="ECO:0000256" key="1">
    <source>
        <dbReference type="ARBA" id="ARBA00022723"/>
    </source>
</evidence>
<evidence type="ECO:0000256" key="4">
    <source>
        <dbReference type="PROSITE-ProRule" id="PRU00175"/>
    </source>
</evidence>
<evidence type="ECO:0000313" key="7">
    <source>
        <dbReference type="WBParaSite" id="jg6637"/>
    </source>
</evidence>
<name>A0A915EJR7_9BILA</name>
<evidence type="ECO:0000313" key="6">
    <source>
        <dbReference type="Proteomes" id="UP000887574"/>
    </source>
</evidence>
<dbReference type="GO" id="GO:0008270">
    <property type="term" value="F:zinc ion binding"/>
    <property type="evidence" value="ECO:0007669"/>
    <property type="project" value="UniProtKB-KW"/>
</dbReference>
<dbReference type="Pfam" id="PF13639">
    <property type="entry name" value="zf-RING_2"/>
    <property type="match status" value="1"/>
</dbReference>
<dbReference type="Gene3D" id="3.30.40.10">
    <property type="entry name" value="Zinc/RING finger domain, C3HC4 (zinc finger)"/>
    <property type="match status" value="1"/>
</dbReference>
<evidence type="ECO:0000256" key="2">
    <source>
        <dbReference type="ARBA" id="ARBA00022771"/>
    </source>
</evidence>
<dbReference type="PANTHER" id="PTHR45931">
    <property type="entry name" value="SI:CH211-59O9.10"/>
    <property type="match status" value="1"/>
</dbReference>
<evidence type="ECO:0000259" key="5">
    <source>
        <dbReference type="PROSITE" id="PS50089"/>
    </source>
</evidence>
<keyword evidence="3" id="KW-0862">Zinc</keyword>
<dbReference type="SMART" id="SM00184">
    <property type="entry name" value="RING"/>
    <property type="match status" value="1"/>
</dbReference>
<dbReference type="PANTHER" id="PTHR45931:SF16">
    <property type="entry name" value="RING_U-BOX SUPERFAMILY PROTEIN"/>
    <property type="match status" value="1"/>
</dbReference>
<dbReference type="InterPro" id="IPR001841">
    <property type="entry name" value="Znf_RING"/>
</dbReference>
<keyword evidence="6" id="KW-1185">Reference proteome</keyword>
<accession>A0A915EJR7</accession>
<dbReference type="SUPFAM" id="SSF57850">
    <property type="entry name" value="RING/U-box"/>
    <property type="match status" value="1"/>
</dbReference>
<organism evidence="6 7">
    <name type="scientific">Ditylenchus dipsaci</name>
    <dbReference type="NCBI Taxonomy" id="166011"/>
    <lineage>
        <taxon>Eukaryota</taxon>
        <taxon>Metazoa</taxon>
        <taxon>Ecdysozoa</taxon>
        <taxon>Nematoda</taxon>
        <taxon>Chromadorea</taxon>
        <taxon>Rhabditida</taxon>
        <taxon>Tylenchina</taxon>
        <taxon>Tylenchomorpha</taxon>
        <taxon>Sphaerularioidea</taxon>
        <taxon>Anguinidae</taxon>
        <taxon>Anguininae</taxon>
        <taxon>Ditylenchus</taxon>
    </lineage>
</organism>
<protein>
    <submittedName>
        <fullName evidence="7">RING-type domain-containing protein</fullName>
    </submittedName>
</protein>
<sequence length="283" mass="31510">MNHNDPVHRCSHRANDRIGSGVSARVAGSRDDYDSGNMAADDCLLPKLTFFTRPTCACPCLFRNFGQSCSLAILPPWVLMSVESQFKKILKLLVILQSLDQQHPSANFDAVASEVRRLANSASSTDSVPISSRTRSRRPFMLPESSNIHAQGISQVIIRFDSDGFAFQSRGGIHSVMSQVGEDVPVGISPECLARMPMVEVSEKQVDDAAQCVTCMDNFKVNEKVARLDCEHIYHQQCIMPWLRLHNTCPLCRSVVDPVNWKNREDKKEKKSSSQIILKTSSS</sequence>
<dbReference type="Proteomes" id="UP000887574">
    <property type="component" value="Unplaced"/>
</dbReference>
<feature type="domain" description="RING-type" evidence="5">
    <location>
        <begin position="212"/>
        <end position="253"/>
    </location>
</feature>